<protein>
    <submittedName>
        <fullName evidence="1">Uncharacterized protein</fullName>
    </submittedName>
</protein>
<sequence>MPKLLDRLAAGDKPLLWLDDTAYSDKLLAGGKTPWHDGAEYTAFRRKAQGLLKPDFTVIPVGRLVAAWVASHAPLKEAMAAKKRAVAPVRTLLADEPLRAHLVEMLKGLRAALGSAPLILSVPSPRAWVTEAYLQAFGADAEVEVGGDEADSCAVYVAEFLRSFGESGVDGLLLEEREGAEPVSAEELAWYQPVMNIAGHYRWDLGVRLPTGAGFSGDATGAQFVISPKAVSGAANGLALPSAFWSGGAAPAAPKGGFRFAVVPADAVPEKVLERLATLR</sequence>
<gene>
    <name evidence="1" type="ORF">DFR24_2183</name>
</gene>
<organism evidence="1 2">
    <name type="scientific">Panacagrimonas perspica</name>
    <dbReference type="NCBI Taxonomy" id="381431"/>
    <lineage>
        <taxon>Bacteria</taxon>
        <taxon>Pseudomonadati</taxon>
        <taxon>Pseudomonadota</taxon>
        <taxon>Gammaproteobacteria</taxon>
        <taxon>Nevskiales</taxon>
        <taxon>Nevskiaceae</taxon>
        <taxon>Panacagrimonas</taxon>
    </lineage>
</organism>
<proteinExistence type="predicted"/>
<dbReference type="EMBL" id="SOBT01000008">
    <property type="protein sequence ID" value="TDU32779.1"/>
    <property type="molecule type" value="Genomic_DNA"/>
</dbReference>
<dbReference type="AlphaFoldDB" id="A0A4R7PGD5"/>
<dbReference type="OrthoDB" id="9130284at2"/>
<dbReference type="RefSeq" id="WP_133881259.1">
    <property type="nucleotide sequence ID" value="NZ_MWIN01000001.1"/>
</dbReference>
<keyword evidence="2" id="KW-1185">Reference proteome</keyword>
<evidence type="ECO:0000313" key="2">
    <source>
        <dbReference type="Proteomes" id="UP000295341"/>
    </source>
</evidence>
<dbReference type="Proteomes" id="UP000295341">
    <property type="component" value="Unassembled WGS sequence"/>
</dbReference>
<comment type="caution">
    <text evidence="1">The sequence shown here is derived from an EMBL/GenBank/DDBJ whole genome shotgun (WGS) entry which is preliminary data.</text>
</comment>
<accession>A0A4R7PGD5</accession>
<name>A0A4R7PGD5_9GAMM</name>
<evidence type="ECO:0000313" key="1">
    <source>
        <dbReference type="EMBL" id="TDU32779.1"/>
    </source>
</evidence>
<reference evidence="1 2" key="1">
    <citation type="submission" date="2019-03" db="EMBL/GenBank/DDBJ databases">
        <title>Genomic Encyclopedia of Type Strains, Phase IV (KMG-IV): sequencing the most valuable type-strain genomes for metagenomic binning, comparative biology and taxonomic classification.</title>
        <authorList>
            <person name="Goeker M."/>
        </authorList>
    </citation>
    <scope>NUCLEOTIDE SEQUENCE [LARGE SCALE GENOMIC DNA]</scope>
    <source>
        <strain evidence="1 2">DSM 26377</strain>
    </source>
</reference>